<evidence type="ECO:0000313" key="2">
    <source>
        <dbReference type="EMBL" id="MDT3453376.1"/>
    </source>
</evidence>
<dbReference type="EMBL" id="JANIEN010000021">
    <property type="protein sequence ID" value="MDT3453376.1"/>
    <property type="molecule type" value="Genomic_DNA"/>
</dbReference>
<feature type="chain" id="PRO_5043667534" evidence="1">
    <location>
        <begin position="20"/>
        <end position="202"/>
    </location>
</feature>
<comment type="caution">
    <text evidence="2">The sequence shown here is derived from an EMBL/GenBank/DDBJ whole genome shotgun (WGS) entry which is preliminary data.</text>
</comment>
<reference evidence="2" key="1">
    <citation type="submission" date="2022-07" db="EMBL/GenBank/DDBJ databases">
        <title>Sequence of Pasteurella multocoda 17BRD-035.</title>
        <authorList>
            <person name="Roy Chowdhury P."/>
            <person name="Alhamami T."/>
            <person name="Trott D.J."/>
            <person name="Djordvevic S.P."/>
        </authorList>
    </citation>
    <scope>NUCLEOTIDE SEQUENCE</scope>
    <source>
        <strain evidence="2">17BRD-035</strain>
    </source>
</reference>
<name>A0AAW8VAI4_PASMD</name>
<proteinExistence type="predicted"/>
<dbReference type="Proteomes" id="UP001182304">
    <property type="component" value="Unassembled WGS sequence"/>
</dbReference>
<keyword evidence="1" id="KW-0732">Signal</keyword>
<accession>A0AAW8VAI4</accession>
<gene>
    <name evidence="2" type="ORF">NQF69_11450</name>
</gene>
<organism evidence="2 3">
    <name type="scientific">Pasteurella multocida</name>
    <dbReference type="NCBI Taxonomy" id="747"/>
    <lineage>
        <taxon>Bacteria</taxon>
        <taxon>Pseudomonadati</taxon>
        <taxon>Pseudomonadota</taxon>
        <taxon>Gammaproteobacteria</taxon>
        <taxon>Pasteurellales</taxon>
        <taxon>Pasteurellaceae</taxon>
        <taxon>Pasteurella</taxon>
    </lineage>
</organism>
<dbReference type="AlphaFoldDB" id="A0AAW8VAI4"/>
<feature type="signal peptide" evidence="1">
    <location>
        <begin position="1"/>
        <end position="19"/>
    </location>
</feature>
<dbReference type="RefSeq" id="WP_223132026.1">
    <property type="nucleotide sequence ID" value="NZ_CP082272.1"/>
</dbReference>
<protein>
    <submittedName>
        <fullName evidence="2">Uncharacterized protein</fullName>
    </submittedName>
</protein>
<evidence type="ECO:0000256" key="1">
    <source>
        <dbReference type="SAM" id="SignalP"/>
    </source>
</evidence>
<sequence>MKRILIIAFLSLLSAFSLAKGLQPEEVLENSDFSKNENGVVIFKNAFDLLNENGDYPFEQNRAEVISEDPLKIRLSTVYVDDESDKFTKLEQQQALIYAVYQIFTHTKYDSLDITINSVNFDMINPENQKVLKNKPQINLVITREKALRVLKQVAKVDSFDSLVVLQPTSDLEVIGYSPSKNYQLLTSDEIRPLVVKYLLKK</sequence>
<evidence type="ECO:0000313" key="3">
    <source>
        <dbReference type="Proteomes" id="UP001182304"/>
    </source>
</evidence>